<dbReference type="PANTHER" id="PTHR13258">
    <property type="entry name" value="SYNDETIN"/>
    <property type="match status" value="1"/>
</dbReference>
<dbReference type="Pfam" id="PF10475">
    <property type="entry name" value="Vps54_N"/>
    <property type="match status" value="1"/>
</dbReference>
<dbReference type="EnsemblMetazoa" id="XM_022808863">
    <property type="protein sequence ID" value="XP_022664598"/>
    <property type="gene ID" value="LOC111251830"/>
</dbReference>
<dbReference type="InterPro" id="IPR019515">
    <property type="entry name" value="VPS54_N"/>
</dbReference>
<dbReference type="KEGG" id="vde:111251830"/>
<evidence type="ECO:0000256" key="4">
    <source>
        <dbReference type="SAM" id="MobiDB-lite"/>
    </source>
</evidence>
<dbReference type="GeneID" id="111251830"/>
<feature type="compositionally biased region" description="Basic and acidic residues" evidence="4">
    <location>
        <begin position="370"/>
        <end position="379"/>
    </location>
</feature>
<dbReference type="GO" id="GO:0000149">
    <property type="term" value="F:SNARE binding"/>
    <property type="evidence" value="ECO:0007669"/>
    <property type="project" value="TreeGrafter"/>
</dbReference>
<dbReference type="CTD" id="55610"/>
<dbReference type="EnsemblMetazoa" id="XM_022808861">
    <property type="protein sequence ID" value="XP_022664596"/>
    <property type="gene ID" value="LOC111251830"/>
</dbReference>
<dbReference type="GO" id="GO:0005829">
    <property type="term" value="C:cytosol"/>
    <property type="evidence" value="ECO:0007669"/>
    <property type="project" value="GOC"/>
</dbReference>
<sequence length="978" mass="111230">MDLSRRLKDAVKPLQKSAFVQDLQEKVQQLRSPNSETKNHLESGTFLEDTIVPQRVPIQHALKVDPAVEEALLDSIDPRYYDEKFDSSLFELEKLADGVPPELVNINRQVLEKQLAVVTNKVYQLIVGKQSEYSAEIVHVVALQSRLTDCLAQCVEARRALRRTQTDFTDENLRVLQCARRRNLLMDTLSKLSVIKTLHQTDIRLYELLEMREYPTAIQLLLECRQALQDYQQFDCMKQLSLKFDRTLEKTEQQLDVALSKLCLDYNEEAYAKLTSALTLLGRGPNILDQLLMHFTLTIHNLSLVTVAKHGQHGEPGKKQYADLCQAVNEDRYPECLRELAQAFFRLMVSYRQVLEWHERGVKDEEDDSDSAHSHRSEPEAANGGDASDVPVSSSEHHPPVGTLKSQPAEPNNMLGSPASSTHSSPSKEKVGEKCLARQKLRNGLHRLWSDMQQKFKLLLSSFSWHATTEFDKFIAVINTTKVMVEVGELFCEQSGCSSDLETSAEEQCLRYLHSYHGQSLATLKTYLEHESWELMPVRDGFSLDNLHEFCFLHAAQEAARSEKMLPSSSSPLKTLSENEISFTPDAPDPFAVEVAVQSSDLDNSIFEDEGGDDEDDDEKKSLQHRFPKHAITNTSLTIFRLLGRYLNMMAALGGGQKVTALGLSSVVQLFEYYLHTVSAYFASESAENFPWSVSPSCRRVLQRIKESLSSCSEELRVQLPDLTPLQDGAMDTFSLRKRVAACESLTFLSVQLQLLLPQVEGRERRENGDICGSQHVSGNSREKLDQFTVDADCARELYHSVYLAVPAKFINLPQILDLMSSVNWDLRDIQTQHSPYVDLLLQQLTNLEQTLWDSNLPKEVLKHFWIVTLRLCSQAFIEGFASAKKCSNAGRALMQLDWQQFLSKVERMRVKLKPVPDQTQVEALVRAYYLIDRPLEEWLVTNGPFYSKKQLLGLVNSMSHVNRRARQSLVQMIEEQR</sequence>
<dbReference type="GO" id="GO:1990745">
    <property type="term" value="C:EARP complex"/>
    <property type="evidence" value="ECO:0007669"/>
    <property type="project" value="InterPro"/>
</dbReference>
<feature type="region of interest" description="Disordered" evidence="4">
    <location>
        <begin position="362"/>
        <end position="433"/>
    </location>
</feature>
<name>A0A7M7KDJ3_VARDE</name>
<feature type="domain" description="Vacuolar protein sorting-associated protein 54 N-terminal" evidence="6">
    <location>
        <begin position="73"/>
        <end position="357"/>
    </location>
</feature>
<dbReference type="InterPro" id="IPR019514">
    <property type="entry name" value="Syndetin_C"/>
</dbReference>
<evidence type="ECO:0000259" key="5">
    <source>
        <dbReference type="Pfam" id="PF10474"/>
    </source>
</evidence>
<dbReference type="GO" id="GO:0015031">
    <property type="term" value="P:protein transport"/>
    <property type="evidence" value="ECO:0007669"/>
    <property type="project" value="UniProtKB-KW"/>
</dbReference>
<dbReference type="InParanoid" id="A0A7M7KDJ3"/>
<dbReference type="FunCoup" id="A0A7M7KDJ3">
    <property type="interactions" value="1376"/>
</dbReference>
<dbReference type="OrthoDB" id="10263345at2759"/>
<feature type="domain" description="Syndetin C-terminal" evidence="5">
    <location>
        <begin position="734"/>
        <end position="975"/>
    </location>
</feature>
<evidence type="ECO:0000256" key="3">
    <source>
        <dbReference type="ARBA" id="ARBA00023054"/>
    </source>
</evidence>
<dbReference type="InterPro" id="IPR040047">
    <property type="entry name" value="VPS50"/>
</dbReference>
<dbReference type="AlphaFoldDB" id="A0A7M7KDJ3"/>
<keyword evidence="3" id="KW-0175">Coiled coil</keyword>
<evidence type="ECO:0008006" key="9">
    <source>
        <dbReference type="Google" id="ProtNLM"/>
    </source>
</evidence>
<dbReference type="GO" id="GO:0032456">
    <property type="term" value="P:endocytic recycling"/>
    <property type="evidence" value="ECO:0007669"/>
    <property type="project" value="InterPro"/>
</dbReference>
<accession>A0A7M7KDJ3</accession>
<protein>
    <recommendedName>
        <fullName evidence="9">Coiled-coil domain-containing protein 132</fullName>
    </recommendedName>
</protein>
<reference evidence="7" key="1">
    <citation type="submission" date="2021-01" db="UniProtKB">
        <authorList>
            <consortium name="EnsemblMetazoa"/>
        </authorList>
    </citation>
    <scope>IDENTIFICATION</scope>
</reference>
<dbReference type="RefSeq" id="XP_022664598.1">
    <property type="nucleotide sequence ID" value="XM_022808863.1"/>
</dbReference>
<proteinExistence type="predicted"/>
<evidence type="ECO:0000313" key="7">
    <source>
        <dbReference type="EnsemblMetazoa" id="XP_022664596"/>
    </source>
</evidence>
<evidence type="ECO:0000313" key="8">
    <source>
        <dbReference type="Proteomes" id="UP000594260"/>
    </source>
</evidence>
<dbReference type="PANTHER" id="PTHR13258:SF0">
    <property type="entry name" value="SYNDETIN"/>
    <property type="match status" value="1"/>
</dbReference>
<evidence type="ECO:0000259" key="6">
    <source>
        <dbReference type="Pfam" id="PF10475"/>
    </source>
</evidence>
<evidence type="ECO:0000256" key="1">
    <source>
        <dbReference type="ARBA" id="ARBA00022448"/>
    </source>
</evidence>
<dbReference type="RefSeq" id="XP_022664596.1">
    <property type="nucleotide sequence ID" value="XM_022808861.1"/>
</dbReference>
<keyword evidence="1" id="KW-0813">Transport</keyword>
<dbReference type="Proteomes" id="UP000594260">
    <property type="component" value="Unplaced"/>
</dbReference>
<organism evidence="7 8">
    <name type="scientific">Varroa destructor</name>
    <name type="common">Honeybee mite</name>
    <dbReference type="NCBI Taxonomy" id="109461"/>
    <lineage>
        <taxon>Eukaryota</taxon>
        <taxon>Metazoa</taxon>
        <taxon>Ecdysozoa</taxon>
        <taxon>Arthropoda</taxon>
        <taxon>Chelicerata</taxon>
        <taxon>Arachnida</taxon>
        <taxon>Acari</taxon>
        <taxon>Parasitiformes</taxon>
        <taxon>Mesostigmata</taxon>
        <taxon>Gamasina</taxon>
        <taxon>Dermanyssoidea</taxon>
        <taxon>Varroidae</taxon>
        <taxon>Varroa</taxon>
    </lineage>
</organism>
<dbReference type="GO" id="GO:0042147">
    <property type="term" value="P:retrograde transport, endosome to Golgi"/>
    <property type="evidence" value="ECO:0007669"/>
    <property type="project" value="InterPro"/>
</dbReference>
<keyword evidence="8" id="KW-1185">Reference proteome</keyword>
<evidence type="ECO:0000256" key="2">
    <source>
        <dbReference type="ARBA" id="ARBA00022927"/>
    </source>
</evidence>
<dbReference type="RefSeq" id="XP_022664597.1">
    <property type="nucleotide sequence ID" value="XM_022808862.1"/>
</dbReference>
<dbReference type="EnsemblMetazoa" id="XM_022808862">
    <property type="protein sequence ID" value="XP_022664597"/>
    <property type="gene ID" value="LOC111251830"/>
</dbReference>
<keyword evidence="2" id="KW-0653">Protein transport</keyword>
<dbReference type="Pfam" id="PF10474">
    <property type="entry name" value="Syndetin_C"/>
    <property type="match status" value="1"/>
</dbReference>
<dbReference type="OMA" id="MAKVKWD"/>